<evidence type="ECO:0000313" key="2">
    <source>
        <dbReference type="Proteomes" id="UP000805649"/>
    </source>
</evidence>
<keyword evidence="2" id="KW-1185">Reference proteome</keyword>
<evidence type="ECO:0000313" key="1">
    <source>
        <dbReference type="EMBL" id="KAL0944797.1"/>
    </source>
</evidence>
<dbReference type="Proteomes" id="UP000805649">
    <property type="component" value="Unassembled WGS sequence"/>
</dbReference>
<organism evidence="1 2">
    <name type="scientific">Colletotrichum truncatum</name>
    <name type="common">Anthracnose fungus</name>
    <name type="synonym">Colletotrichum capsici</name>
    <dbReference type="NCBI Taxonomy" id="5467"/>
    <lineage>
        <taxon>Eukaryota</taxon>
        <taxon>Fungi</taxon>
        <taxon>Dikarya</taxon>
        <taxon>Ascomycota</taxon>
        <taxon>Pezizomycotina</taxon>
        <taxon>Sordariomycetes</taxon>
        <taxon>Hypocreomycetidae</taxon>
        <taxon>Glomerellales</taxon>
        <taxon>Glomerellaceae</taxon>
        <taxon>Colletotrichum</taxon>
        <taxon>Colletotrichum truncatum species complex</taxon>
    </lineage>
</organism>
<proteinExistence type="predicted"/>
<comment type="caution">
    <text evidence="1">The sequence shown here is derived from an EMBL/GenBank/DDBJ whole genome shotgun (WGS) entry which is preliminary data.</text>
</comment>
<protein>
    <submittedName>
        <fullName evidence="1">Uncharacterized protein</fullName>
    </submittedName>
</protein>
<name>A0ACC3ZLH4_COLTU</name>
<dbReference type="EMBL" id="VUJX02000001">
    <property type="protein sequence ID" value="KAL0944797.1"/>
    <property type="molecule type" value="Genomic_DNA"/>
</dbReference>
<sequence length="651" mass="71969">MDAHRSESDVRHQISRKPVRSSLVPTETETTPAEPASEPLLNNSHHSHDDVATPLAQNESRDDGVIVTDNTNHHPRSSTDTSAQEIVEEKPSGNRPSSKGGGFKASTWRIIDGWWQEFLCCALGVAALVALVIVLSTFDGKPLPKWPSGITINAVVAFLSTVSRTAFIIPVTEGLAQAKWTWFKKKPRPLEDFEMFNQASRGPWGSLTLLSRTKGWLVGIIAAILLTSTIATSTLTQSAVTYTSKAVGTTGSREAVAWRVTETWAVENPNWMVYNEQSIVRGIALGLHRPANDILPYREPLCRSSNCTWDPFTTLSVCHEATNVTHLLESDSPYNYDTKVKLPNGVSMTLARGNSRYTSAETLFVGEGNTISYPQLQNISIWNYFAIHWNGTANESPQAIEISLHWCSSTYKAEVVDNLLSMQKIDSLAEYTTGTNESLYYLVSSADRKAKFNYNRDGRSIILRNLEDAMAGSLSKTNDRPLYGRNGTHMLIQSMSEIRQAYLKKAAEGNRSITGEEMMRPWWEAVNGMARNVGIGLTNVMLPVDSNVEGTSLRTEVFVEVRWEWLALLGGQVFLSILLLIVIVIETANANIDIIKSSLLPALFAINAKEKADLERRVAEGEPLMGKGDHRLMPKGVGGEFRKKGEGWTLA</sequence>
<accession>A0ACC3ZLH4</accession>
<gene>
    <name evidence="1" type="ORF">CTRU02_202684</name>
</gene>
<reference evidence="1 2" key="1">
    <citation type="journal article" date="2020" name="Phytopathology">
        <title>Genome Sequence Resources of Colletotrichum truncatum, C. plurivorum, C. musicola, and C. sojae: Four Species Pathogenic to Soybean (Glycine max).</title>
        <authorList>
            <person name="Rogerio F."/>
            <person name="Boufleur T.R."/>
            <person name="Ciampi-Guillardi M."/>
            <person name="Sukno S.A."/>
            <person name="Thon M.R."/>
            <person name="Massola Junior N.S."/>
            <person name="Baroncelli R."/>
        </authorList>
    </citation>
    <scope>NUCLEOTIDE SEQUENCE [LARGE SCALE GENOMIC DNA]</scope>
    <source>
        <strain evidence="1 2">CMES1059</strain>
    </source>
</reference>